<evidence type="ECO:0000313" key="2">
    <source>
        <dbReference type="EMBL" id="GBM26008.1"/>
    </source>
</evidence>
<keyword evidence="3" id="KW-1185">Reference proteome</keyword>
<organism evidence="2 3">
    <name type="scientific">Araneus ventricosus</name>
    <name type="common">Orbweaver spider</name>
    <name type="synonym">Epeira ventricosa</name>
    <dbReference type="NCBI Taxonomy" id="182803"/>
    <lineage>
        <taxon>Eukaryota</taxon>
        <taxon>Metazoa</taxon>
        <taxon>Ecdysozoa</taxon>
        <taxon>Arthropoda</taxon>
        <taxon>Chelicerata</taxon>
        <taxon>Arachnida</taxon>
        <taxon>Araneae</taxon>
        <taxon>Araneomorphae</taxon>
        <taxon>Entelegynae</taxon>
        <taxon>Araneoidea</taxon>
        <taxon>Araneidae</taxon>
        <taxon>Araneus</taxon>
    </lineage>
</organism>
<comment type="caution">
    <text evidence="2">The sequence shown here is derived from an EMBL/GenBank/DDBJ whole genome shotgun (WGS) entry which is preliminary data.</text>
</comment>
<sequence length="172" mass="19351">MLSADSCSSLIISISKRYWEMLMTFTQWGGQQRPDGKRPTLSRQGEGGQPLQHSQQVTEGEGSEGLPNIQTTQCSGHHRQISTSRGSPRGWTIRRVCHTEDGDQGCSGEGCKKMELTFLRISVGVNGHGVFIRSLSLHRLVETLPVNEGRWVRRWRHLVGPALYRYSWMKGS</sequence>
<proteinExistence type="predicted"/>
<feature type="region of interest" description="Disordered" evidence="1">
    <location>
        <begin position="29"/>
        <end position="87"/>
    </location>
</feature>
<dbReference type="EMBL" id="BGPR01000551">
    <property type="protein sequence ID" value="GBM26008.1"/>
    <property type="molecule type" value="Genomic_DNA"/>
</dbReference>
<gene>
    <name evidence="2" type="ORF">AVEN_141969_1</name>
</gene>
<dbReference type="AlphaFoldDB" id="A0A4Y2ED71"/>
<protein>
    <submittedName>
        <fullName evidence="2">Uncharacterized protein</fullName>
    </submittedName>
</protein>
<feature type="compositionally biased region" description="Polar residues" evidence="1">
    <location>
        <begin position="68"/>
        <end position="86"/>
    </location>
</feature>
<name>A0A4Y2ED71_ARAVE</name>
<reference evidence="2 3" key="1">
    <citation type="journal article" date="2019" name="Sci. Rep.">
        <title>Orb-weaving spider Araneus ventricosus genome elucidates the spidroin gene catalogue.</title>
        <authorList>
            <person name="Kono N."/>
            <person name="Nakamura H."/>
            <person name="Ohtoshi R."/>
            <person name="Moran D.A.P."/>
            <person name="Shinohara A."/>
            <person name="Yoshida Y."/>
            <person name="Fujiwara M."/>
            <person name="Mori M."/>
            <person name="Tomita M."/>
            <person name="Arakawa K."/>
        </authorList>
    </citation>
    <scope>NUCLEOTIDE SEQUENCE [LARGE SCALE GENOMIC DNA]</scope>
</reference>
<evidence type="ECO:0000256" key="1">
    <source>
        <dbReference type="SAM" id="MobiDB-lite"/>
    </source>
</evidence>
<accession>A0A4Y2ED71</accession>
<dbReference type="Proteomes" id="UP000499080">
    <property type="component" value="Unassembled WGS sequence"/>
</dbReference>
<evidence type="ECO:0000313" key="3">
    <source>
        <dbReference type="Proteomes" id="UP000499080"/>
    </source>
</evidence>